<evidence type="ECO:0000256" key="7">
    <source>
        <dbReference type="ARBA" id="ARBA00023053"/>
    </source>
</evidence>
<dbReference type="EMBL" id="JAHIBW010000015">
    <property type="protein sequence ID" value="KAG7304310.1"/>
    <property type="molecule type" value="Genomic_DNA"/>
</dbReference>
<feature type="transmembrane region" description="Helical" evidence="13">
    <location>
        <begin position="329"/>
        <end position="356"/>
    </location>
</feature>
<keyword evidence="10 12" id="KW-0739">Sodium transport</keyword>
<evidence type="ECO:0000256" key="4">
    <source>
        <dbReference type="ARBA" id="ARBA00022461"/>
    </source>
</evidence>
<evidence type="ECO:0000256" key="3">
    <source>
        <dbReference type="ARBA" id="ARBA00022448"/>
    </source>
</evidence>
<keyword evidence="15" id="KW-1185">Reference proteome</keyword>
<evidence type="ECO:0000256" key="11">
    <source>
        <dbReference type="ARBA" id="ARBA00023303"/>
    </source>
</evidence>
<evidence type="ECO:0000256" key="8">
    <source>
        <dbReference type="ARBA" id="ARBA00023065"/>
    </source>
</evidence>
<evidence type="ECO:0000256" key="13">
    <source>
        <dbReference type="SAM" id="Phobius"/>
    </source>
</evidence>
<keyword evidence="4 12" id="KW-0894">Sodium channel</keyword>
<evidence type="ECO:0000256" key="2">
    <source>
        <dbReference type="ARBA" id="ARBA00007193"/>
    </source>
</evidence>
<comment type="similarity">
    <text evidence="2 12">Belongs to the amiloride-sensitive sodium channel (TC 1.A.6) family.</text>
</comment>
<evidence type="ECO:0000313" key="14">
    <source>
        <dbReference type="EMBL" id="KAG7304310.1"/>
    </source>
</evidence>
<keyword evidence="8 12" id="KW-0406">Ion transport</keyword>
<evidence type="ECO:0000256" key="10">
    <source>
        <dbReference type="ARBA" id="ARBA00023201"/>
    </source>
</evidence>
<keyword evidence="11 12" id="KW-0407">Ion channel</keyword>
<keyword evidence="7" id="KW-0915">Sodium</keyword>
<dbReference type="InterPro" id="IPR001873">
    <property type="entry name" value="ENaC"/>
</dbReference>
<dbReference type="PANTHER" id="PTHR11690">
    <property type="entry name" value="AMILORIDE-SENSITIVE SODIUM CHANNEL-RELATED"/>
    <property type="match status" value="1"/>
</dbReference>
<dbReference type="Proteomes" id="UP000823941">
    <property type="component" value="Chromosome 15"/>
</dbReference>
<protein>
    <submittedName>
        <fullName evidence="14">Uncharacterized protein</fullName>
    </submittedName>
</protein>
<dbReference type="Gene3D" id="1.10.287.770">
    <property type="entry name" value="YojJ-like"/>
    <property type="match status" value="1"/>
</dbReference>
<keyword evidence="3 12" id="KW-0813">Transport</keyword>
<accession>A0ABQ7QGX2</accession>
<reference evidence="14 15" key="1">
    <citation type="submission" date="2021-06" db="EMBL/GenBank/DDBJ databases">
        <title>A haploid diamondback moth (Plutella xylostella L.) genome assembly resolves 31 chromosomes and identifies a diamide resistance mutation.</title>
        <authorList>
            <person name="Ward C.M."/>
            <person name="Perry K.D."/>
            <person name="Baker G."/>
            <person name="Powis K."/>
            <person name="Heckel D.G."/>
            <person name="Baxter S.W."/>
        </authorList>
    </citation>
    <scope>NUCLEOTIDE SEQUENCE [LARGE SCALE GENOMIC DNA]</scope>
    <source>
        <strain evidence="14 15">LV</strain>
        <tissue evidence="14">Single pupa</tissue>
    </source>
</reference>
<keyword evidence="9 13" id="KW-0472">Membrane</keyword>
<sequence length="360" mass="41134">MFPAVTICELYTDYGYKDALDKFQRLYPELFKSANYDLKKRLTSVLFNEGRCNKRGLCAPCGDGVPCDLAWRNISERIRMKCEALVWECSYNGRGFPCCRHFVAVDSAKGPCFALNSMHTNILKEAKSFVVNRTTGPGILKFKANTITMYVHSPEELATQYLDPKLSYNVFERVRRVDFVVAVAEMGNDAALYHEDIHSRQCRYPDEVPRSFIHSYKAYSYGACRLASDTEMLYNHCGCVHPVRDLRYKEKFCNYTGINCLDTYKTQMEEMDTEDTCLPSCVEMELKLIHIEETLRETGDDSDTVVTIRMASLPTLRYVRHLLRTNLDLVVSIGGLAGLFFGASILSVVETFYLILRKPS</sequence>
<dbReference type="Gene3D" id="2.60.470.10">
    <property type="entry name" value="Acid-sensing ion channels like domains"/>
    <property type="match status" value="1"/>
</dbReference>
<evidence type="ECO:0000256" key="5">
    <source>
        <dbReference type="ARBA" id="ARBA00022692"/>
    </source>
</evidence>
<dbReference type="PANTHER" id="PTHR11690:SF184">
    <property type="entry name" value="PICKPOCKET 31"/>
    <property type="match status" value="1"/>
</dbReference>
<comment type="caution">
    <text evidence="14">The sequence shown here is derived from an EMBL/GenBank/DDBJ whole genome shotgun (WGS) entry which is preliminary data.</text>
</comment>
<evidence type="ECO:0000256" key="1">
    <source>
        <dbReference type="ARBA" id="ARBA00004141"/>
    </source>
</evidence>
<gene>
    <name evidence="14" type="ORF">JYU34_011250</name>
</gene>
<keyword evidence="6 13" id="KW-1133">Transmembrane helix</keyword>
<evidence type="ECO:0000256" key="6">
    <source>
        <dbReference type="ARBA" id="ARBA00022989"/>
    </source>
</evidence>
<organism evidence="14 15">
    <name type="scientific">Plutella xylostella</name>
    <name type="common">Diamondback moth</name>
    <name type="synonym">Plutella maculipennis</name>
    <dbReference type="NCBI Taxonomy" id="51655"/>
    <lineage>
        <taxon>Eukaryota</taxon>
        <taxon>Metazoa</taxon>
        <taxon>Ecdysozoa</taxon>
        <taxon>Arthropoda</taxon>
        <taxon>Hexapoda</taxon>
        <taxon>Insecta</taxon>
        <taxon>Pterygota</taxon>
        <taxon>Neoptera</taxon>
        <taxon>Endopterygota</taxon>
        <taxon>Lepidoptera</taxon>
        <taxon>Glossata</taxon>
        <taxon>Ditrysia</taxon>
        <taxon>Yponomeutoidea</taxon>
        <taxon>Plutellidae</taxon>
        <taxon>Plutella</taxon>
    </lineage>
</organism>
<dbReference type="Gene3D" id="1.10.287.820">
    <property type="entry name" value="Acid-sensing ion channel domain"/>
    <property type="match status" value="1"/>
</dbReference>
<evidence type="ECO:0000313" key="15">
    <source>
        <dbReference type="Proteomes" id="UP000823941"/>
    </source>
</evidence>
<name>A0ABQ7QGX2_PLUXY</name>
<evidence type="ECO:0000256" key="12">
    <source>
        <dbReference type="RuleBase" id="RU000679"/>
    </source>
</evidence>
<comment type="subcellular location">
    <subcellularLocation>
        <location evidence="1">Membrane</location>
        <topology evidence="1">Multi-pass membrane protein</topology>
    </subcellularLocation>
</comment>
<keyword evidence="5 12" id="KW-0812">Transmembrane</keyword>
<proteinExistence type="inferred from homology"/>
<dbReference type="Pfam" id="PF00858">
    <property type="entry name" value="ASC"/>
    <property type="match status" value="1"/>
</dbReference>
<evidence type="ECO:0000256" key="9">
    <source>
        <dbReference type="ARBA" id="ARBA00023136"/>
    </source>
</evidence>